<keyword evidence="2" id="KW-0732">Signal</keyword>
<organism evidence="3 4">
    <name type="scientific">Bosea caraganae</name>
    <dbReference type="NCBI Taxonomy" id="2763117"/>
    <lineage>
        <taxon>Bacteria</taxon>
        <taxon>Pseudomonadati</taxon>
        <taxon>Pseudomonadota</taxon>
        <taxon>Alphaproteobacteria</taxon>
        <taxon>Hyphomicrobiales</taxon>
        <taxon>Boseaceae</taxon>
        <taxon>Bosea</taxon>
    </lineage>
</organism>
<accession>A0A370KYJ9</accession>
<dbReference type="PANTHER" id="PTHR42928">
    <property type="entry name" value="TRICARBOXYLATE-BINDING PROTEIN"/>
    <property type="match status" value="1"/>
</dbReference>
<dbReference type="InterPro" id="IPR005064">
    <property type="entry name" value="BUG"/>
</dbReference>
<dbReference type="CDD" id="cd07012">
    <property type="entry name" value="PBP2_Bug_TTT"/>
    <property type="match status" value="1"/>
</dbReference>
<dbReference type="Gene3D" id="3.40.190.10">
    <property type="entry name" value="Periplasmic binding protein-like II"/>
    <property type="match status" value="1"/>
</dbReference>
<keyword evidence="4" id="KW-1185">Reference proteome</keyword>
<dbReference type="EMBL" id="QQTP01000030">
    <property type="protein sequence ID" value="RDJ19692.1"/>
    <property type="molecule type" value="Genomic_DNA"/>
</dbReference>
<dbReference type="OrthoDB" id="9780943at2"/>
<comment type="similarity">
    <text evidence="1">Belongs to the UPF0065 (bug) family.</text>
</comment>
<evidence type="ECO:0000313" key="4">
    <source>
        <dbReference type="Proteomes" id="UP000255207"/>
    </source>
</evidence>
<dbReference type="InterPro" id="IPR042100">
    <property type="entry name" value="Bug_dom1"/>
</dbReference>
<dbReference type="PANTHER" id="PTHR42928:SF5">
    <property type="entry name" value="BLR1237 PROTEIN"/>
    <property type="match status" value="1"/>
</dbReference>
<evidence type="ECO:0000256" key="1">
    <source>
        <dbReference type="ARBA" id="ARBA00006987"/>
    </source>
</evidence>
<evidence type="ECO:0000313" key="3">
    <source>
        <dbReference type="EMBL" id="RDJ19692.1"/>
    </source>
</evidence>
<comment type="caution">
    <text evidence="3">The sequence shown here is derived from an EMBL/GenBank/DDBJ whole genome shotgun (WGS) entry which is preliminary data.</text>
</comment>
<dbReference type="AlphaFoldDB" id="A0A370KYJ9"/>
<dbReference type="Gene3D" id="3.40.190.150">
    <property type="entry name" value="Bordetella uptake gene, domain 1"/>
    <property type="match status" value="1"/>
</dbReference>
<dbReference type="SUPFAM" id="SSF53850">
    <property type="entry name" value="Periplasmic binding protein-like II"/>
    <property type="match status" value="1"/>
</dbReference>
<protein>
    <submittedName>
        <fullName evidence="3">Tripartite tricarboxylate transporter substrate binding protein</fullName>
    </submittedName>
</protein>
<feature type="chain" id="PRO_5030068163" evidence="2">
    <location>
        <begin position="32"/>
        <end position="345"/>
    </location>
</feature>
<dbReference type="Proteomes" id="UP000255207">
    <property type="component" value="Unassembled WGS sequence"/>
</dbReference>
<evidence type="ECO:0000256" key="2">
    <source>
        <dbReference type="SAM" id="SignalP"/>
    </source>
</evidence>
<proteinExistence type="inferred from homology"/>
<gene>
    <name evidence="3" type="ORF">DWE98_28375</name>
</gene>
<dbReference type="Pfam" id="PF03401">
    <property type="entry name" value="TctC"/>
    <property type="match status" value="1"/>
</dbReference>
<dbReference type="RefSeq" id="WP_114832782.1">
    <property type="nucleotide sequence ID" value="NZ_QQTO01000024.1"/>
</dbReference>
<sequence>MKFVSKGKFFSRGMAFAAALGLAAFAGPALAQGTNAELVKAKPAGFPTQPIEMTVVYPAGGGADLTARLLAKTMEQLSGSRILVNNRTGGAGMVGHAWLATQAPTDGTAIGMLVNLVWGDSMLRSQGRWSHTDLEPVGYLNSDPMVWFVTTDGPFKDKTAQQVIQAAKEKPGTIRVATVPGSMWDYNIEQVEAQTGAKFLRVPFQSGGAGVVGLIGNNVDVALGFYAEAKPHLDAAKVRGVGVAAGERLAHLKDVPTLNEALNGKDYLWTLVRFVVVPKATPADRKAYLGAMVKAAMQDQGLRGEYAKLGVYFDPTLEKAPNITEALNKEAEREREFYVKTGRLK</sequence>
<reference evidence="4" key="1">
    <citation type="submission" date="2018-07" db="EMBL/GenBank/DDBJ databases">
        <authorList>
            <person name="Safronova V.I."/>
            <person name="Chirak E.R."/>
            <person name="Sazanova A.L."/>
        </authorList>
    </citation>
    <scope>NUCLEOTIDE SEQUENCE [LARGE SCALE GENOMIC DNA]</scope>
    <source>
        <strain evidence="4">RCAM04685</strain>
    </source>
</reference>
<feature type="signal peptide" evidence="2">
    <location>
        <begin position="1"/>
        <end position="31"/>
    </location>
</feature>
<dbReference type="PIRSF" id="PIRSF017082">
    <property type="entry name" value="YflP"/>
    <property type="match status" value="1"/>
</dbReference>
<name>A0A370KYJ9_9HYPH</name>